<dbReference type="Proteomes" id="UP000639403">
    <property type="component" value="Unassembled WGS sequence"/>
</dbReference>
<accession>A0A8H7NS10</accession>
<reference evidence="1" key="1">
    <citation type="submission" date="2020-11" db="EMBL/GenBank/DDBJ databases">
        <authorList>
            <person name="Koelle M."/>
            <person name="Horta M.A.C."/>
            <person name="Nowrousian M."/>
            <person name="Ohm R.A."/>
            <person name="Benz P."/>
            <person name="Pilgard A."/>
        </authorList>
    </citation>
    <scope>NUCLEOTIDE SEQUENCE</scope>
    <source>
        <strain evidence="1">FPRL280</strain>
    </source>
</reference>
<proteinExistence type="predicted"/>
<gene>
    <name evidence="1" type="ORF">IEO21_10692</name>
</gene>
<evidence type="ECO:0000313" key="1">
    <source>
        <dbReference type="EMBL" id="KAF9798624.1"/>
    </source>
</evidence>
<name>A0A8H7NS10_9APHY</name>
<sequence>MGRNELKSSGA</sequence>
<reference evidence="1" key="2">
    <citation type="journal article" name="Front. Microbiol.">
        <title>Degradative Capacity of Two Strains of Rhodonia placenta: From Phenotype to Genotype.</title>
        <authorList>
            <person name="Kolle M."/>
            <person name="Horta M.A.C."/>
            <person name="Nowrousian M."/>
            <person name="Ohm R.A."/>
            <person name="Benz J.P."/>
            <person name="Pilgard A."/>
        </authorList>
    </citation>
    <scope>NUCLEOTIDE SEQUENCE</scope>
    <source>
        <strain evidence="1">FPRL280</strain>
    </source>
</reference>
<dbReference type="EMBL" id="JADOXO010001011">
    <property type="protein sequence ID" value="KAF9798624.1"/>
    <property type="molecule type" value="Genomic_DNA"/>
</dbReference>
<evidence type="ECO:0000313" key="2">
    <source>
        <dbReference type="Proteomes" id="UP000639403"/>
    </source>
</evidence>
<organism evidence="1 2">
    <name type="scientific">Rhodonia placenta</name>
    <dbReference type="NCBI Taxonomy" id="104341"/>
    <lineage>
        <taxon>Eukaryota</taxon>
        <taxon>Fungi</taxon>
        <taxon>Dikarya</taxon>
        <taxon>Basidiomycota</taxon>
        <taxon>Agaricomycotina</taxon>
        <taxon>Agaricomycetes</taxon>
        <taxon>Polyporales</taxon>
        <taxon>Adustoporiaceae</taxon>
        <taxon>Rhodonia</taxon>
    </lineage>
</organism>
<comment type="caution">
    <text evidence="1">The sequence shown here is derived from an EMBL/GenBank/DDBJ whole genome shotgun (WGS) entry which is preliminary data.</text>
</comment>
<protein>
    <submittedName>
        <fullName evidence="1">Uncharacterized protein</fullName>
    </submittedName>
</protein>